<keyword evidence="10" id="KW-0731">Sigma factor</keyword>
<evidence type="ECO:0000256" key="3">
    <source>
        <dbReference type="ARBA" id="ARBA00022475"/>
    </source>
</evidence>
<dbReference type="SUPFAM" id="SSF52540">
    <property type="entry name" value="P-loop containing nucleoside triphosphate hydrolases"/>
    <property type="match status" value="2"/>
</dbReference>
<keyword evidence="5" id="KW-0067">ATP-binding</keyword>
<evidence type="ECO:0000256" key="11">
    <source>
        <dbReference type="ARBA" id="ARBA00023125"/>
    </source>
</evidence>
<evidence type="ECO:0000256" key="5">
    <source>
        <dbReference type="ARBA" id="ARBA00022840"/>
    </source>
</evidence>
<keyword evidence="9" id="KW-0805">Transcription regulation</keyword>
<proteinExistence type="inferred from homology"/>
<dbReference type="Gene3D" id="1.20.1250.20">
    <property type="entry name" value="MFS general substrate transporter like domains"/>
    <property type="match status" value="1"/>
</dbReference>
<feature type="region of interest" description="Disordered" evidence="14">
    <location>
        <begin position="413"/>
        <end position="604"/>
    </location>
</feature>
<dbReference type="PROSITE" id="PS51196">
    <property type="entry name" value="SECA_MOTOR_DEAD"/>
    <property type="match status" value="1"/>
</dbReference>
<evidence type="ECO:0000256" key="6">
    <source>
        <dbReference type="ARBA" id="ARBA00022927"/>
    </source>
</evidence>
<feature type="region of interest" description="Disordered" evidence="14">
    <location>
        <begin position="1851"/>
        <end position="1895"/>
    </location>
</feature>
<feature type="compositionally biased region" description="Basic and acidic residues" evidence="14">
    <location>
        <begin position="2687"/>
        <end position="2705"/>
    </location>
</feature>
<feature type="compositionally biased region" description="Polar residues" evidence="14">
    <location>
        <begin position="2677"/>
        <end position="2686"/>
    </location>
</feature>
<dbReference type="GO" id="GO:0003677">
    <property type="term" value="F:DNA binding"/>
    <property type="evidence" value="ECO:0007669"/>
    <property type="project" value="UniProtKB-KW"/>
</dbReference>
<feature type="compositionally biased region" description="Low complexity" evidence="14">
    <location>
        <begin position="1545"/>
        <end position="1558"/>
    </location>
</feature>
<dbReference type="SUPFAM" id="SSF88659">
    <property type="entry name" value="Sigma3 and sigma4 domains of RNA polymerase sigma factors"/>
    <property type="match status" value="1"/>
</dbReference>
<evidence type="ECO:0000313" key="17">
    <source>
        <dbReference type="EMBL" id="GGL11330.1"/>
    </source>
</evidence>
<evidence type="ECO:0000256" key="7">
    <source>
        <dbReference type="ARBA" id="ARBA00022967"/>
    </source>
</evidence>
<evidence type="ECO:0000256" key="12">
    <source>
        <dbReference type="ARBA" id="ARBA00023136"/>
    </source>
</evidence>
<keyword evidence="4" id="KW-0547">Nucleotide-binding</keyword>
<reference evidence="17" key="1">
    <citation type="journal article" date="2014" name="Int. J. Syst. Evol. Microbiol.">
        <title>Complete genome sequence of Corynebacterium casei LMG S-19264T (=DSM 44701T), isolated from a smear-ripened cheese.</title>
        <authorList>
            <consortium name="US DOE Joint Genome Institute (JGI-PGF)"/>
            <person name="Walter F."/>
            <person name="Albersmeier A."/>
            <person name="Kalinowski J."/>
            <person name="Ruckert C."/>
        </authorList>
    </citation>
    <scope>NUCLEOTIDE SEQUENCE</scope>
    <source>
        <strain evidence="17">CGMCC 4.3508</strain>
    </source>
</reference>
<dbReference type="InterPro" id="IPR011115">
    <property type="entry name" value="SecA_DEAD"/>
</dbReference>
<keyword evidence="6" id="KW-0653">Protein transport</keyword>
<dbReference type="GO" id="GO:0006605">
    <property type="term" value="P:protein targeting"/>
    <property type="evidence" value="ECO:0007669"/>
    <property type="project" value="InterPro"/>
</dbReference>
<dbReference type="InterPro" id="IPR013249">
    <property type="entry name" value="RNA_pol_sigma70_r4_t2"/>
</dbReference>
<feature type="compositionally biased region" description="Polar residues" evidence="14">
    <location>
        <begin position="1237"/>
        <end position="1250"/>
    </location>
</feature>
<feature type="transmembrane region" description="Helical" evidence="15">
    <location>
        <begin position="2271"/>
        <end position="2291"/>
    </location>
</feature>
<dbReference type="InterPro" id="IPR014018">
    <property type="entry name" value="SecA_motor_DEAD"/>
</dbReference>
<comment type="similarity">
    <text evidence="1">Belongs to the sigma-70 factor family. ECF subfamily.</text>
</comment>
<feature type="transmembrane region" description="Helical" evidence="15">
    <location>
        <begin position="2206"/>
        <end position="2225"/>
    </location>
</feature>
<feature type="compositionally biased region" description="Polar residues" evidence="14">
    <location>
        <begin position="2653"/>
        <end position="2668"/>
    </location>
</feature>
<dbReference type="SUPFAM" id="SSF81767">
    <property type="entry name" value="Pre-protein crosslinking domain of SecA"/>
    <property type="match status" value="1"/>
</dbReference>
<keyword evidence="18" id="KW-1185">Reference proteome</keyword>
<dbReference type="InterPro" id="IPR000185">
    <property type="entry name" value="SecA"/>
</dbReference>
<feature type="region of interest" description="Disordered" evidence="14">
    <location>
        <begin position="1495"/>
        <end position="1591"/>
    </location>
</feature>
<dbReference type="PANTHER" id="PTHR30612:SF0">
    <property type="entry name" value="CHLOROPLAST PROTEIN-TRANSPORTING ATPASE"/>
    <property type="match status" value="1"/>
</dbReference>
<dbReference type="InterPro" id="IPR057746">
    <property type="entry name" value="CpnT-like_N"/>
</dbReference>
<dbReference type="GO" id="GO:0006886">
    <property type="term" value="P:intracellular protein transport"/>
    <property type="evidence" value="ECO:0007669"/>
    <property type="project" value="InterPro"/>
</dbReference>
<feature type="compositionally biased region" description="Polar residues" evidence="14">
    <location>
        <begin position="2571"/>
        <end position="2583"/>
    </location>
</feature>
<dbReference type="Gene3D" id="3.40.50.300">
    <property type="entry name" value="P-loop containing nucleotide triphosphate hydrolases"/>
    <property type="match status" value="2"/>
</dbReference>
<dbReference type="SMART" id="SM00957">
    <property type="entry name" value="SecA_DEAD"/>
    <property type="match status" value="1"/>
</dbReference>
<evidence type="ECO:0000256" key="9">
    <source>
        <dbReference type="ARBA" id="ARBA00023015"/>
    </source>
</evidence>
<feature type="compositionally biased region" description="Low complexity" evidence="14">
    <location>
        <begin position="1201"/>
        <end position="1213"/>
    </location>
</feature>
<dbReference type="GO" id="GO:0005524">
    <property type="term" value="F:ATP binding"/>
    <property type="evidence" value="ECO:0007669"/>
    <property type="project" value="UniProtKB-KW"/>
</dbReference>
<feature type="region of interest" description="Disordered" evidence="14">
    <location>
        <begin position="2458"/>
        <end position="2763"/>
    </location>
</feature>
<feature type="transmembrane region" description="Helical" evidence="15">
    <location>
        <begin position="2175"/>
        <end position="2194"/>
    </location>
</feature>
<keyword evidence="8" id="KW-0811">Translocation</keyword>
<evidence type="ECO:0000256" key="10">
    <source>
        <dbReference type="ARBA" id="ARBA00023082"/>
    </source>
</evidence>
<dbReference type="Proteomes" id="UP000638263">
    <property type="component" value="Unassembled WGS sequence"/>
</dbReference>
<keyword evidence="15" id="KW-1133">Transmembrane helix</keyword>
<gene>
    <name evidence="17" type="ORF">GCM10011588_27280</name>
</gene>
<evidence type="ECO:0000256" key="4">
    <source>
        <dbReference type="ARBA" id="ARBA00022741"/>
    </source>
</evidence>
<dbReference type="InterPro" id="IPR036388">
    <property type="entry name" value="WH-like_DNA-bd_sf"/>
</dbReference>
<dbReference type="InterPro" id="IPR036670">
    <property type="entry name" value="SecA_X-link_sf"/>
</dbReference>
<keyword evidence="13" id="KW-0804">Transcription</keyword>
<protein>
    <recommendedName>
        <fullName evidence="16">SecA family profile domain-containing protein</fullName>
    </recommendedName>
</protein>
<evidence type="ECO:0000256" key="15">
    <source>
        <dbReference type="SAM" id="Phobius"/>
    </source>
</evidence>
<dbReference type="InterPro" id="IPR044722">
    <property type="entry name" value="SecA_SF2_C"/>
</dbReference>
<keyword evidence="11" id="KW-0238">DNA-binding</keyword>
<dbReference type="Pfam" id="PF08281">
    <property type="entry name" value="Sigma70_r4_2"/>
    <property type="match status" value="1"/>
</dbReference>
<sequence>MSLQLPPWLPPMVVECTAGHFPRGDETAMRDMAGYWSDKAEDCRTTADHHDDQAVKSEAATRSIGGDGAAQSHRNLAAKFRSQAECNDSLAEQLYENANNTELQKWTVYGFAVLLAWQLLRAAIMFSPAGAAIEMCIQRMATKTALQVVSRKTVIFLAGQSAKYAAERSTLRLAGNAAFWGGLQVGGMNVLVQAGQMINDTRESMDWSSARVMTLSGGAGGAAGAIAGKKIGERWIIPKTVALAEGANSSFGRMLYQVGGTALVGTGAGLAGGIVGTSVGLVGQEFTLESIGETLIPAMVGGFLGAAAQGAADIRSATRAATPAASPGGGRTARALAAGALTVSALAGTLHSDAPPPVDALGGAARHARSVGDISTPSVAEHGSRGHNPSDPAPARRATADLISRPAPFVRAEYNSGIPKPQGPDTVLPDGVNQVRGDHITHPSGEQLPGNKAPLIQSSHAAGESRAPHTDVNTLGPIHPADPAAVGEGLRNHAVSDTAGPRPHHPEGDTAPSESGRSSTNRDTHGTAEHPVTPEARPDRPVAADEPGGAQQPKPADPEPTAESAKAADRAGEPETAEQTAPVDGAGKHPDEADTTTSAGDTVRQHAEETLRDYTARSGPDIPEAQRLVNASDETLVEMLRGSPADATAALIEVIRRGEDKVLRWTQVAAMTAMHESVVNMDAGEGKSLVFVAHAARDAVAHGAVQVITTRDTLANREFIRFTRVLGPLGFDIVRMNPDTAPPPPTPDRPTIYIGTQQDVGFAALRENWVPGRHATIDEIDEALVHADTQYILSDGAGRPADTLVTTQVGVAHDILKKGVLTASDFGLARDRRGSAANLTEGGRQMVERRLGRGLSAGELNRLNMAAAAKWEYVENVHYIRHEIDGRERVFIIDQTTHKVLFDPETSTESRWNGGLAQAIEAEHGLVIQADPKSSKSITAQELFGREHYDKVTGASGTARGSAKQLADLLGTDVISVDRFHDSKLEVMADTISPDEAAKLRTLATDIGQMQETGRPQLILADRNDIVAHLSKLLHSDDPGRPGRVEHIAVDAKWFLEHGTRAEAELQRIFDAAGQEGKVLVINMQGARGVDIPINAVTRELGGLHVAVTGRSALSHDIDIQAQNRAARNGDPGSVRYYTSPSDNLYALTENPMVRQVVVKYVGEYGQAAGEHRVAPSVETQARLSRAENDLRGLVQPLQEEAAAQRRQAAAPAGNTSGPATRAPPADQFDDDERTQHSPATNQLPQSSAGVLSAATAGQQEPLAGKVGKWPAADTDALLRQARDGDPGATQALRRQFGSTTLQHVLTTLGWDPAQGAPAAPVQHLAHAINSAGFRAAQLDGWQTPHGRDLEGWLGEKLQNVMGDALGQLAHTQVGHFAGAQDALRRGHELTAHQLAAVGELTHAVQAQTPAASRAGPEDAAAAVRSTPSVAFPDSPVDPGATPIHNADLAVRTSSRAALFPGGLLETSISNRSTAESSAPTPWFGHTFTADPGATLLIPNTTPRPGRTQQPAQPAQVPAAGAGRAGAVDPAANTPWGRHRTHIGAAHPAAAAVARTSAPGRSVSAPRITESPPPVPNTSPAQAPPSHRATASPAAGLVLALARGTIAGQLPQRVRDALEKDPRALQDGIEQLAPEQRQVLHHRFLLGLSPAETAEALNRSTEAIRTTQYRAFLRLTELLERQVRNESSVVAQKTRGTVAEIPDYVRDCLVQSVRATHALGYDGATIPTKGADTWKALEENLDGAFTRVADSATDPVAHILDRVANSRNRIDTAVIVVDYGTNAHSFTVTTIGDRTVIFDTNIAQPATAKTSAPTDHGRIARVRTRENWEPTDSARIKSAFVLEFTPDAAGRLQPLRPDRVDGPDAAERQRRIQGTPDEAAEPAETPQPGRAAQNNGVARFLDSAPARTARTPEKANANIIRRWRSGTLNSVMNGSVIAGNGLYLSAHGASPAMLSVATMVSSAAQLAGQFAAVPLGHRFRHRETLKTLAASGFVVSAAGAAWMLSGLSGKMAMMIGAVGAYTLIDNIYTNISRLYAKWLANSRREELSAQSLALLERSIASAGGKSFSGLSNKVDWLLTSILGMTNWLNWWVLRSLPTQTRAEFKQARAELKRLAEEEKQQSGKNRKKDPTIIDGLRNLLKDHWMRWYFAATVPAVAAVTIGTTHLNQLITGQEYNMWLGGALLAAVALGITAAKPMESLLRRLSASFTLPLSYFSLALMMLMYGEYPGSFLGIFGAAFFAGMTQMANNLQFGVRWEKSVPSDSIGASTSAIMVINALAGFAGGAALNVVLSHGLRVTGWIEAAALTAAGITASVGGILTRGRNNEQPDSAESAAATNTAIRLARTFRTLSEDNSPEPDYADPKWHGKDNWKPLEATLGAPLRLLRAKGDDAVAGIQETVRTRQNGIAFAVVVTEKDGMVDGAIIANVKGAGIHFGTLLDDPDKIFVAYFTDNNKSTLEWLSPGRADEPKRNLLGRKRTQHPGGKIDNPLTEATPLPEHPGPARQQAHASTDPSPTASLSSPDQLVNSSSAFHTRHPGDNITTSPPQPWKTRRETGRTNTEPAQQPAKAETANTTTTPGQPRNETPDIENALGLPHSNRNPPPWAARPGPTVPDRPLRTQRNPDNSREPEPASRDEPSAESPAPNRPDDFLSATETQHPGAAGTTTRHPQPWKTRQETGTTNTAEQSPDRSAHPPHFKDVFDLPHRRDRYSAPWTPRPGRGVPDAAQTSHHHPEDDDRDLQPASPGEPIPTPTPWQHRQVEGP</sequence>
<evidence type="ECO:0000256" key="13">
    <source>
        <dbReference type="ARBA" id="ARBA00023163"/>
    </source>
</evidence>
<feature type="region of interest" description="Disordered" evidence="14">
    <location>
        <begin position="1201"/>
        <end position="1254"/>
    </location>
</feature>
<keyword evidence="7" id="KW-1278">Translocase</keyword>
<dbReference type="Pfam" id="PF07517">
    <property type="entry name" value="SecA_DEAD"/>
    <property type="match status" value="1"/>
</dbReference>
<reference evidence="17" key="2">
    <citation type="submission" date="2020-09" db="EMBL/GenBank/DDBJ databases">
        <authorList>
            <person name="Sun Q."/>
            <person name="Zhou Y."/>
        </authorList>
    </citation>
    <scope>NUCLEOTIDE SEQUENCE</scope>
    <source>
        <strain evidence="17">CGMCC 4.3508</strain>
    </source>
</reference>
<dbReference type="GO" id="GO:0016020">
    <property type="term" value="C:membrane"/>
    <property type="evidence" value="ECO:0007669"/>
    <property type="project" value="InterPro"/>
</dbReference>
<dbReference type="Pfam" id="PF21090">
    <property type="entry name" value="P-loop_SecA"/>
    <property type="match status" value="1"/>
</dbReference>
<feature type="transmembrane region" description="Helical" evidence="15">
    <location>
        <begin position="2297"/>
        <end position="2319"/>
    </location>
</feature>
<evidence type="ECO:0000256" key="8">
    <source>
        <dbReference type="ARBA" id="ARBA00023010"/>
    </source>
</evidence>
<dbReference type="InterPro" id="IPR013324">
    <property type="entry name" value="RNA_pol_sigma_r3/r4-like"/>
</dbReference>
<feature type="domain" description="SecA family profile" evidence="16">
    <location>
        <begin position="571"/>
        <end position="1170"/>
    </location>
</feature>
<keyword evidence="3" id="KW-1003">Cell membrane</keyword>
<evidence type="ECO:0000256" key="1">
    <source>
        <dbReference type="ARBA" id="ARBA00010641"/>
    </source>
</evidence>
<dbReference type="GO" id="GO:0006352">
    <property type="term" value="P:DNA-templated transcription initiation"/>
    <property type="evidence" value="ECO:0007669"/>
    <property type="project" value="InterPro"/>
</dbReference>
<dbReference type="InterPro" id="IPR027417">
    <property type="entry name" value="P-loop_NTPase"/>
</dbReference>
<dbReference type="Pfam" id="PF25547">
    <property type="entry name" value="WXG100_2"/>
    <property type="match status" value="1"/>
</dbReference>
<keyword evidence="2" id="KW-0813">Transport</keyword>
<keyword evidence="15" id="KW-0812">Transmembrane</keyword>
<evidence type="ECO:0000259" key="16">
    <source>
        <dbReference type="PROSITE" id="PS51196"/>
    </source>
</evidence>
<dbReference type="PANTHER" id="PTHR30612">
    <property type="entry name" value="SECA INNER MEMBRANE COMPONENT OF SEC PROTEIN SECRETION SYSTEM"/>
    <property type="match status" value="1"/>
</dbReference>
<dbReference type="SUPFAM" id="SSF103473">
    <property type="entry name" value="MFS general substrate transporter"/>
    <property type="match status" value="1"/>
</dbReference>
<feature type="compositionally biased region" description="Pro residues" evidence="14">
    <location>
        <begin position="2600"/>
        <end position="2613"/>
    </location>
</feature>
<evidence type="ECO:0000313" key="18">
    <source>
        <dbReference type="Proteomes" id="UP000638263"/>
    </source>
</evidence>
<evidence type="ECO:0000256" key="2">
    <source>
        <dbReference type="ARBA" id="ARBA00022448"/>
    </source>
</evidence>
<dbReference type="CDD" id="cd06171">
    <property type="entry name" value="Sigma70_r4"/>
    <property type="match status" value="1"/>
</dbReference>
<organism evidence="17 18">
    <name type="scientific">Nocardia jinanensis</name>
    <dbReference type="NCBI Taxonomy" id="382504"/>
    <lineage>
        <taxon>Bacteria</taxon>
        <taxon>Bacillati</taxon>
        <taxon>Actinomycetota</taxon>
        <taxon>Actinomycetes</taxon>
        <taxon>Mycobacteriales</taxon>
        <taxon>Nocardiaceae</taxon>
        <taxon>Nocardia</taxon>
    </lineage>
</organism>
<dbReference type="GO" id="GO:0016987">
    <property type="term" value="F:sigma factor activity"/>
    <property type="evidence" value="ECO:0007669"/>
    <property type="project" value="UniProtKB-KW"/>
</dbReference>
<dbReference type="Gene3D" id="1.10.10.10">
    <property type="entry name" value="Winged helix-like DNA-binding domain superfamily/Winged helix DNA-binding domain"/>
    <property type="match status" value="1"/>
</dbReference>
<feature type="compositionally biased region" description="Polar residues" evidence="14">
    <location>
        <begin position="2507"/>
        <end position="2532"/>
    </location>
</feature>
<dbReference type="Gene3D" id="3.90.1440.10">
    <property type="entry name" value="SecA, preprotein cross-linking domain"/>
    <property type="match status" value="1"/>
</dbReference>
<comment type="caution">
    <text evidence="17">The sequence shown here is derived from an EMBL/GenBank/DDBJ whole genome shotgun (WGS) entry which is preliminary data.</text>
</comment>
<accession>A0A917VSW8</accession>
<feature type="compositionally biased region" description="Basic and acidic residues" evidence="14">
    <location>
        <begin position="1856"/>
        <end position="1870"/>
    </location>
</feature>
<dbReference type="EMBL" id="BMMH01000004">
    <property type="protein sequence ID" value="GGL11330.1"/>
    <property type="molecule type" value="Genomic_DNA"/>
</dbReference>
<evidence type="ECO:0000256" key="14">
    <source>
        <dbReference type="SAM" id="MobiDB-lite"/>
    </source>
</evidence>
<dbReference type="GO" id="GO:0017038">
    <property type="term" value="P:protein import"/>
    <property type="evidence" value="ECO:0007669"/>
    <property type="project" value="InterPro"/>
</dbReference>
<feature type="compositionally biased region" description="Low complexity" evidence="14">
    <location>
        <begin position="1509"/>
        <end position="1532"/>
    </location>
</feature>
<feature type="transmembrane region" description="Helical" evidence="15">
    <location>
        <begin position="2231"/>
        <end position="2250"/>
    </location>
</feature>
<dbReference type="RefSeq" id="WP_058856893.1">
    <property type="nucleotide sequence ID" value="NZ_BMMH01000004.1"/>
</dbReference>
<feature type="compositionally biased region" description="Basic and acidic residues" evidence="14">
    <location>
        <begin position="2624"/>
        <end position="2637"/>
    </location>
</feature>
<feature type="transmembrane region" description="Helical" evidence="15">
    <location>
        <begin position="2147"/>
        <end position="2169"/>
    </location>
</feature>
<name>A0A917VSW8_9NOCA</name>
<keyword evidence="12 15" id="KW-0472">Membrane</keyword>
<feature type="region of interest" description="Disordered" evidence="14">
    <location>
        <begin position="357"/>
        <end position="396"/>
    </location>
</feature>
<dbReference type="InterPro" id="IPR036259">
    <property type="entry name" value="MFS_trans_sf"/>
</dbReference>